<gene>
    <name evidence="2" type="ORF">M407DRAFT_247254</name>
</gene>
<sequence length="153" mass="17277">MSAPSKPEHELILVESYDKELTQQCIDVRIKVFTDEQGFPIETEIDEYDKPGASVHFLLRLCSSLEPVGCVRLVKAKGKVGRLCVSKDYRKYGFGRDLMNQCHSIAAGKLGTREFQLHSQIPVIPFYAKFGYVPVGERFDEDGAPHQKMVLTL</sequence>
<feature type="domain" description="N-acetyltransferase" evidence="1">
    <location>
        <begin position="12"/>
        <end position="153"/>
    </location>
</feature>
<name>A0A0C3PLX5_9AGAM</name>
<reference evidence="2 3" key="1">
    <citation type="submission" date="2014-04" db="EMBL/GenBank/DDBJ databases">
        <authorList>
            <consortium name="DOE Joint Genome Institute"/>
            <person name="Kuo A."/>
            <person name="Girlanda M."/>
            <person name="Perotto S."/>
            <person name="Kohler A."/>
            <person name="Nagy L.G."/>
            <person name="Floudas D."/>
            <person name="Copeland A."/>
            <person name="Barry K.W."/>
            <person name="Cichocki N."/>
            <person name="Veneault-Fourrey C."/>
            <person name="LaButti K."/>
            <person name="Lindquist E.A."/>
            <person name="Lipzen A."/>
            <person name="Lundell T."/>
            <person name="Morin E."/>
            <person name="Murat C."/>
            <person name="Sun H."/>
            <person name="Tunlid A."/>
            <person name="Henrissat B."/>
            <person name="Grigoriev I.V."/>
            <person name="Hibbett D.S."/>
            <person name="Martin F."/>
            <person name="Nordberg H.P."/>
            <person name="Cantor M.N."/>
            <person name="Hua S.X."/>
        </authorList>
    </citation>
    <scope>NUCLEOTIDE SEQUENCE [LARGE SCALE GENOMIC DNA]</scope>
    <source>
        <strain evidence="2 3">MUT 4182</strain>
    </source>
</reference>
<evidence type="ECO:0000313" key="2">
    <source>
        <dbReference type="EMBL" id="KIO15305.1"/>
    </source>
</evidence>
<dbReference type="InterPro" id="IPR000182">
    <property type="entry name" value="GNAT_dom"/>
</dbReference>
<dbReference type="GO" id="GO:0006048">
    <property type="term" value="P:UDP-N-acetylglucosamine biosynthetic process"/>
    <property type="evidence" value="ECO:0007669"/>
    <property type="project" value="UniProtKB-UniPathway"/>
</dbReference>
<keyword evidence="3" id="KW-1185">Reference proteome</keyword>
<dbReference type="HOGENOM" id="CLU_056607_6_0_1"/>
<proteinExistence type="predicted"/>
<reference evidence="3" key="2">
    <citation type="submission" date="2015-01" db="EMBL/GenBank/DDBJ databases">
        <title>Evolutionary Origins and Diversification of the Mycorrhizal Mutualists.</title>
        <authorList>
            <consortium name="DOE Joint Genome Institute"/>
            <consortium name="Mycorrhizal Genomics Consortium"/>
            <person name="Kohler A."/>
            <person name="Kuo A."/>
            <person name="Nagy L.G."/>
            <person name="Floudas D."/>
            <person name="Copeland A."/>
            <person name="Barry K.W."/>
            <person name="Cichocki N."/>
            <person name="Veneault-Fourrey C."/>
            <person name="LaButti K."/>
            <person name="Lindquist E.A."/>
            <person name="Lipzen A."/>
            <person name="Lundell T."/>
            <person name="Morin E."/>
            <person name="Murat C."/>
            <person name="Riley R."/>
            <person name="Ohm R."/>
            <person name="Sun H."/>
            <person name="Tunlid A."/>
            <person name="Henrissat B."/>
            <person name="Grigoriev I.V."/>
            <person name="Hibbett D.S."/>
            <person name="Martin F."/>
        </authorList>
    </citation>
    <scope>NUCLEOTIDE SEQUENCE [LARGE SCALE GENOMIC DNA]</scope>
    <source>
        <strain evidence="3">MUT 4182</strain>
    </source>
</reference>
<dbReference type="SUPFAM" id="SSF55729">
    <property type="entry name" value="Acyl-CoA N-acyltransferases (Nat)"/>
    <property type="match status" value="1"/>
</dbReference>
<dbReference type="CDD" id="cd04301">
    <property type="entry name" value="NAT_SF"/>
    <property type="match status" value="1"/>
</dbReference>
<dbReference type="Proteomes" id="UP000054248">
    <property type="component" value="Unassembled WGS sequence"/>
</dbReference>
<feature type="non-terminal residue" evidence="2">
    <location>
        <position position="153"/>
    </location>
</feature>
<dbReference type="OrthoDB" id="329272at2759"/>
<dbReference type="InterPro" id="IPR016181">
    <property type="entry name" value="Acyl_CoA_acyltransferase"/>
</dbReference>
<dbReference type="UniPathway" id="UPA00113">
    <property type="reaction ID" value="UER00529"/>
</dbReference>
<dbReference type="Pfam" id="PF13673">
    <property type="entry name" value="Acetyltransf_10"/>
    <property type="match status" value="1"/>
</dbReference>
<dbReference type="Gene3D" id="3.40.630.30">
    <property type="match status" value="1"/>
</dbReference>
<dbReference type="STRING" id="1051891.A0A0C3PLX5"/>
<evidence type="ECO:0000259" key="1">
    <source>
        <dbReference type="PROSITE" id="PS51186"/>
    </source>
</evidence>
<dbReference type="PROSITE" id="PS51186">
    <property type="entry name" value="GNAT"/>
    <property type="match status" value="1"/>
</dbReference>
<dbReference type="GO" id="GO:0016747">
    <property type="term" value="F:acyltransferase activity, transferring groups other than amino-acyl groups"/>
    <property type="evidence" value="ECO:0007669"/>
    <property type="project" value="InterPro"/>
</dbReference>
<organism evidence="2 3">
    <name type="scientific">Tulasnella calospora MUT 4182</name>
    <dbReference type="NCBI Taxonomy" id="1051891"/>
    <lineage>
        <taxon>Eukaryota</taxon>
        <taxon>Fungi</taxon>
        <taxon>Dikarya</taxon>
        <taxon>Basidiomycota</taxon>
        <taxon>Agaricomycotina</taxon>
        <taxon>Agaricomycetes</taxon>
        <taxon>Cantharellales</taxon>
        <taxon>Tulasnellaceae</taxon>
        <taxon>Tulasnella</taxon>
    </lineage>
</organism>
<dbReference type="AlphaFoldDB" id="A0A0C3PLX5"/>
<evidence type="ECO:0000313" key="3">
    <source>
        <dbReference type="Proteomes" id="UP000054248"/>
    </source>
</evidence>
<protein>
    <recommendedName>
        <fullName evidence="1">N-acetyltransferase domain-containing protein</fullName>
    </recommendedName>
</protein>
<dbReference type="EMBL" id="KN824238">
    <property type="protein sequence ID" value="KIO15305.1"/>
    <property type="molecule type" value="Genomic_DNA"/>
</dbReference>
<accession>A0A0C3PLX5</accession>